<accession>A0ABU5RCB4</accession>
<evidence type="ECO:0000313" key="1">
    <source>
        <dbReference type="EMBL" id="MEA5363783.1"/>
    </source>
</evidence>
<evidence type="ECO:0000313" key="2">
    <source>
        <dbReference type="Proteomes" id="UP001304298"/>
    </source>
</evidence>
<dbReference type="RefSeq" id="WP_323331517.1">
    <property type="nucleotide sequence ID" value="NZ_JAYFSI010000007.1"/>
</dbReference>
<dbReference type="Proteomes" id="UP001304298">
    <property type="component" value="Unassembled WGS sequence"/>
</dbReference>
<sequence>MRLAEATRTSLRELLAAELADAGARARNAGCPPEILAELFAARLSSAAEAAQAPDSCDGP</sequence>
<dbReference type="EMBL" id="JAYFSI010000007">
    <property type="protein sequence ID" value="MEA5363783.1"/>
    <property type="molecule type" value="Genomic_DNA"/>
</dbReference>
<protein>
    <submittedName>
        <fullName evidence="1">Uncharacterized protein</fullName>
    </submittedName>
</protein>
<keyword evidence="2" id="KW-1185">Reference proteome</keyword>
<organism evidence="1 2">
    <name type="scientific">Amycolatopsis heterodermiae</name>
    <dbReference type="NCBI Taxonomy" id="3110235"/>
    <lineage>
        <taxon>Bacteria</taxon>
        <taxon>Bacillati</taxon>
        <taxon>Actinomycetota</taxon>
        <taxon>Actinomycetes</taxon>
        <taxon>Pseudonocardiales</taxon>
        <taxon>Pseudonocardiaceae</taxon>
        <taxon>Amycolatopsis</taxon>
    </lineage>
</organism>
<reference evidence="1 2" key="1">
    <citation type="submission" date="2023-12" db="EMBL/GenBank/DDBJ databases">
        <title>Amycolatopsis sp. V23-08.</title>
        <authorList>
            <person name="Somphong A."/>
        </authorList>
    </citation>
    <scope>NUCLEOTIDE SEQUENCE [LARGE SCALE GENOMIC DNA]</scope>
    <source>
        <strain evidence="1 2">V23-08</strain>
    </source>
</reference>
<comment type="caution">
    <text evidence="1">The sequence shown here is derived from an EMBL/GenBank/DDBJ whole genome shotgun (WGS) entry which is preliminary data.</text>
</comment>
<name>A0ABU5RCB4_9PSEU</name>
<gene>
    <name evidence="1" type="ORF">VA596_29915</name>
</gene>
<proteinExistence type="predicted"/>